<organism evidence="8 9">
    <name type="scientific">Mycena chlorophos</name>
    <name type="common">Agaric fungus</name>
    <name type="synonym">Agaricus chlorophos</name>
    <dbReference type="NCBI Taxonomy" id="658473"/>
    <lineage>
        <taxon>Eukaryota</taxon>
        <taxon>Fungi</taxon>
        <taxon>Dikarya</taxon>
        <taxon>Basidiomycota</taxon>
        <taxon>Agaricomycotina</taxon>
        <taxon>Agaricomycetes</taxon>
        <taxon>Agaricomycetidae</taxon>
        <taxon>Agaricales</taxon>
        <taxon>Marasmiineae</taxon>
        <taxon>Mycenaceae</taxon>
        <taxon>Mycena</taxon>
    </lineage>
</organism>
<feature type="transmembrane region" description="Helical" evidence="7">
    <location>
        <begin position="210"/>
        <end position="228"/>
    </location>
</feature>
<feature type="transmembrane region" description="Helical" evidence="7">
    <location>
        <begin position="162"/>
        <end position="181"/>
    </location>
</feature>
<evidence type="ECO:0000256" key="5">
    <source>
        <dbReference type="ARBA" id="ARBA00022989"/>
    </source>
</evidence>
<name>A0A8H6RWJ3_MYCCL</name>
<evidence type="ECO:0000256" key="7">
    <source>
        <dbReference type="RuleBase" id="RU365066"/>
    </source>
</evidence>
<dbReference type="InterPro" id="IPR007217">
    <property type="entry name" value="Per1-like"/>
</dbReference>
<dbReference type="GO" id="GO:0016788">
    <property type="term" value="F:hydrolase activity, acting on ester bonds"/>
    <property type="evidence" value="ECO:0007669"/>
    <property type="project" value="TreeGrafter"/>
</dbReference>
<feature type="chain" id="PRO_5034988147" description="Post-GPI attachment to proteins factor 3" evidence="7">
    <location>
        <begin position="18"/>
        <end position="342"/>
    </location>
</feature>
<keyword evidence="5 7" id="KW-1133">Transmembrane helix</keyword>
<evidence type="ECO:0000256" key="2">
    <source>
        <dbReference type="ARBA" id="ARBA00022502"/>
    </source>
</evidence>
<dbReference type="EMBL" id="JACAZE010000043">
    <property type="protein sequence ID" value="KAF7288216.1"/>
    <property type="molecule type" value="Genomic_DNA"/>
</dbReference>
<keyword evidence="2 7" id="KW-0337">GPI-anchor biosynthesis</keyword>
<dbReference type="Proteomes" id="UP000613580">
    <property type="component" value="Unassembled WGS sequence"/>
</dbReference>
<comment type="subcellular location">
    <subcellularLocation>
        <location evidence="1">Endomembrane system</location>
        <topology evidence="1">Multi-pass membrane protein</topology>
    </subcellularLocation>
    <subcellularLocation>
        <location evidence="7">Endoplasmic reticulum membrane</location>
        <topology evidence="7">Multi-pass membrane protein</topology>
    </subcellularLocation>
</comment>
<dbReference type="AlphaFoldDB" id="A0A8H6RWJ3"/>
<comment type="similarity">
    <text evidence="7">Belongs to the PGAP3 family.</text>
</comment>
<feature type="transmembrane region" description="Helical" evidence="7">
    <location>
        <begin position="131"/>
        <end position="150"/>
    </location>
</feature>
<comment type="caution">
    <text evidence="8">The sequence shown here is derived from an EMBL/GenBank/DDBJ whole genome shotgun (WGS) entry which is preliminary data.</text>
</comment>
<keyword evidence="3 7" id="KW-0812">Transmembrane</keyword>
<evidence type="ECO:0000256" key="3">
    <source>
        <dbReference type="ARBA" id="ARBA00022692"/>
    </source>
</evidence>
<comment type="function">
    <text evidence="7">Involved in the lipid remodeling steps of GPI-anchor maturation.</text>
</comment>
<reference evidence="8" key="1">
    <citation type="submission" date="2020-05" db="EMBL/GenBank/DDBJ databases">
        <title>Mycena genomes resolve the evolution of fungal bioluminescence.</title>
        <authorList>
            <person name="Tsai I.J."/>
        </authorList>
    </citation>
    <scope>NUCLEOTIDE SEQUENCE</scope>
    <source>
        <strain evidence="8">110903Hualien_Pintung</strain>
    </source>
</reference>
<protein>
    <recommendedName>
        <fullName evidence="7">Post-GPI attachment to proteins factor 3</fullName>
    </recommendedName>
</protein>
<evidence type="ECO:0000256" key="4">
    <source>
        <dbReference type="ARBA" id="ARBA00022729"/>
    </source>
</evidence>
<feature type="transmembrane region" description="Helical" evidence="7">
    <location>
        <begin position="234"/>
        <end position="257"/>
    </location>
</feature>
<keyword evidence="6 7" id="KW-0472">Membrane</keyword>
<evidence type="ECO:0000313" key="9">
    <source>
        <dbReference type="Proteomes" id="UP000613580"/>
    </source>
</evidence>
<sequence>MRPCALLLVALAGAVYASSGDRSPEFHGCVSRCRQRQCTPPNVIPLSLPLRLTHWTCEDNCNYSCMHDITSRDKRLGDRVHQYFGKWPFWRLFGIQEPASVAFSLLNFWAHWRGLERMRREIPDGHPMKKYYIVWAFTGLNAWIWSAVFHTRDWPITEKLDYFSAALTIFYALYYTVVRLFHLYPSSRRTRLTLANSSPGANNGGPTLRIWSLLCILVYLCHVSYLTLLPRFDYFYNIVFNAVVGLTHNALWALYALPASVSVFRRFPGRPKAYRPAFVTKTGVIVACMTAASALELFDFAPLLRVIDAHSLWHLATAPIAVAWYTFLIQDAREDSWRAYLG</sequence>
<proteinExistence type="inferred from homology"/>
<dbReference type="OrthoDB" id="419770at2759"/>
<dbReference type="GO" id="GO:0005789">
    <property type="term" value="C:endoplasmic reticulum membrane"/>
    <property type="evidence" value="ECO:0007669"/>
    <property type="project" value="UniProtKB-SubCell"/>
</dbReference>
<evidence type="ECO:0000256" key="6">
    <source>
        <dbReference type="ARBA" id="ARBA00023136"/>
    </source>
</evidence>
<feature type="signal peptide" evidence="7">
    <location>
        <begin position="1"/>
        <end position="17"/>
    </location>
</feature>
<dbReference type="Pfam" id="PF04080">
    <property type="entry name" value="Per1"/>
    <property type="match status" value="1"/>
</dbReference>
<dbReference type="PANTHER" id="PTHR13148">
    <property type="entry name" value="PER1-RELATED"/>
    <property type="match status" value="1"/>
</dbReference>
<feature type="transmembrane region" description="Helical" evidence="7">
    <location>
        <begin position="278"/>
        <end position="298"/>
    </location>
</feature>
<gene>
    <name evidence="8" type="ORF">HMN09_01411800</name>
</gene>
<feature type="transmembrane region" description="Helical" evidence="7">
    <location>
        <begin position="310"/>
        <end position="328"/>
    </location>
</feature>
<keyword evidence="7" id="KW-0256">Endoplasmic reticulum</keyword>
<dbReference type="GO" id="GO:0006506">
    <property type="term" value="P:GPI anchor biosynthetic process"/>
    <property type="evidence" value="ECO:0007669"/>
    <property type="project" value="UniProtKB-KW"/>
</dbReference>
<dbReference type="PANTHER" id="PTHR13148:SF0">
    <property type="entry name" value="POST-GPI ATTACHMENT TO PROTEINS FACTOR 3"/>
    <property type="match status" value="1"/>
</dbReference>
<keyword evidence="9" id="KW-1185">Reference proteome</keyword>
<evidence type="ECO:0000256" key="1">
    <source>
        <dbReference type="ARBA" id="ARBA00004127"/>
    </source>
</evidence>
<feature type="transmembrane region" description="Helical" evidence="7">
    <location>
        <begin position="89"/>
        <end position="110"/>
    </location>
</feature>
<accession>A0A8H6RWJ3</accession>
<evidence type="ECO:0000313" key="8">
    <source>
        <dbReference type="EMBL" id="KAF7288216.1"/>
    </source>
</evidence>
<keyword evidence="4 7" id="KW-0732">Signal</keyword>